<dbReference type="Pfam" id="PF12852">
    <property type="entry name" value="Cupin_6"/>
    <property type="match status" value="1"/>
</dbReference>
<sequence>MLTDPLSDMLSLLKPRSHVSGGFAAGGDWSIQFPRNNGIKCYAVTSGACWLVVDGVLDPVFLKSGDGFLLPNGRAFRLASDTKLAPIDAAALYAEKRQDGVLTYNGGGDFFLVGSYFTLASGSADLLLDMLPPILHLREKSDQATLRWSVQRMMEELSNPQPGGYLVAQNLASMMLVQALRLHITDQSGPRIGWLFALSDPQISLAINAMHRDPSHRWDLQSLAKCAGMSRSRFAMKFRGTVGLTPIDYLTRWRMLLAADRLAASSDPVSTIAQSLGYESESAFSAAFKRVMHASPRQYVRNRSTDALPSDERRAVGADWMVQLAR</sequence>
<evidence type="ECO:0000313" key="6">
    <source>
        <dbReference type="Proteomes" id="UP000028186"/>
    </source>
</evidence>
<accession>A0A068TIP8</accession>
<keyword evidence="5" id="KW-0614">Plasmid</keyword>
<gene>
    <name evidence="5" type="ORF">RG1141_PA10940</name>
</gene>
<evidence type="ECO:0000256" key="2">
    <source>
        <dbReference type="ARBA" id="ARBA00023125"/>
    </source>
</evidence>
<reference evidence="6" key="1">
    <citation type="journal article" date="2014" name="BMC Genomics">
        <title>Genome sequencing of two Neorhizobium galegae strains reveals a noeT gene responsible for the unusual acetylation of the nodulation factors.</title>
        <authorList>
            <person name="Osterman J."/>
            <person name="Marsh J."/>
            <person name="Laine P.K."/>
            <person name="Zeng Z."/>
            <person name="Alatalo E."/>
            <person name="Sullivan J.T."/>
            <person name="Young J.P."/>
            <person name="Thomas-Oates J."/>
            <person name="Paulin L."/>
            <person name="Lindstrom K."/>
        </authorList>
    </citation>
    <scope>NUCLEOTIDE SEQUENCE [LARGE SCALE GENOMIC DNA]</scope>
    <source>
        <strain evidence="6">HAMBI 1141</strain>
        <plasmid evidence="6">II</plasmid>
    </source>
</reference>
<geneLocation type="plasmid" evidence="6">
    <name>II</name>
</geneLocation>
<dbReference type="RefSeq" id="WP_040125184.1">
    <property type="nucleotide sequence ID" value="NZ_HG938356.1"/>
</dbReference>
<dbReference type="PANTHER" id="PTHR46796">
    <property type="entry name" value="HTH-TYPE TRANSCRIPTIONAL ACTIVATOR RHAS-RELATED"/>
    <property type="match status" value="1"/>
</dbReference>
<evidence type="ECO:0000256" key="3">
    <source>
        <dbReference type="ARBA" id="ARBA00023163"/>
    </source>
</evidence>
<dbReference type="EMBL" id="HG938356">
    <property type="protein sequence ID" value="CDN57926.1"/>
    <property type="molecule type" value="Genomic_DNA"/>
</dbReference>
<dbReference type="Pfam" id="PF12833">
    <property type="entry name" value="HTH_18"/>
    <property type="match status" value="1"/>
</dbReference>
<dbReference type="SMART" id="SM00342">
    <property type="entry name" value="HTH_ARAC"/>
    <property type="match status" value="1"/>
</dbReference>
<dbReference type="PANTHER" id="PTHR46796:SF7">
    <property type="entry name" value="ARAC FAMILY TRANSCRIPTIONAL REGULATOR"/>
    <property type="match status" value="1"/>
</dbReference>
<keyword evidence="1" id="KW-0805">Transcription regulation</keyword>
<dbReference type="SUPFAM" id="SSF46689">
    <property type="entry name" value="Homeodomain-like"/>
    <property type="match status" value="2"/>
</dbReference>
<dbReference type="eggNOG" id="COG2207">
    <property type="taxonomic scope" value="Bacteria"/>
</dbReference>
<name>A0A068TIP8_NEOGA</name>
<dbReference type="PROSITE" id="PS01124">
    <property type="entry name" value="HTH_ARAC_FAMILY_2"/>
    <property type="match status" value="1"/>
</dbReference>
<evidence type="ECO:0000259" key="4">
    <source>
        <dbReference type="PROSITE" id="PS01124"/>
    </source>
</evidence>
<dbReference type="HOGENOM" id="CLU_000445_81_0_5"/>
<proteinExistence type="predicted"/>
<organism evidence="5 6">
    <name type="scientific">Neorhizobium galegae bv. officinalis bv. officinalis str. HAMBI 1141</name>
    <dbReference type="NCBI Taxonomy" id="1028801"/>
    <lineage>
        <taxon>Bacteria</taxon>
        <taxon>Pseudomonadati</taxon>
        <taxon>Pseudomonadota</taxon>
        <taxon>Alphaproteobacteria</taxon>
        <taxon>Hyphomicrobiales</taxon>
        <taxon>Rhizobiaceae</taxon>
        <taxon>Rhizobium/Agrobacterium group</taxon>
        <taxon>Neorhizobium</taxon>
    </lineage>
</organism>
<protein>
    <submittedName>
        <fullName evidence="5">Transcriptional regulator, AraC family</fullName>
    </submittedName>
</protein>
<dbReference type="Proteomes" id="UP000028186">
    <property type="component" value="Plasmid pHAMBI1141a"/>
</dbReference>
<dbReference type="KEGG" id="ngl:RG1141_PA10940"/>
<feature type="domain" description="HTH araC/xylS-type" evidence="4">
    <location>
        <begin position="204"/>
        <end position="302"/>
    </location>
</feature>
<dbReference type="InterPro" id="IPR009057">
    <property type="entry name" value="Homeodomain-like_sf"/>
</dbReference>
<dbReference type="InterPro" id="IPR050204">
    <property type="entry name" value="AraC_XylS_family_regulators"/>
</dbReference>
<dbReference type="GO" id="GO:0043565">
    <property type="term" value="F:sequence-specific DNA binding"/>
    <property type="evidence" value="ECO:0007669"/>
    <property type="project" value="InterPro"/>
</dbReference>
<dbReference type="GO" id="GO:0003700">
    <property type="term" value="F:DNA-binding transcription factor activity"/>
    <property type="evidence" value="ECO:0007669"/>
    <property type="project" value="InterPro"/>
</dbReference>
<keyword evidence="2" id="KW-0238">DNA-binding</keyword>
<dbReference type="InterPro" id="IPR032783">
    <property type="entry name" value="AraC_lig"/>
</dbReference>
<dbReference type="Gene3D" id="1.10.10.60">
    <property type="entry name" value="Homeodomain-like"/>
    <property type="match status" value="2"/>
</dbReference>
<keyword evidence="3" id="KW-0804">Transcription</keyword>
<dbReference type="AlphaFoldDB" id="A0A068TIP8"/>
<evidence type="ECO:0000256" key="1">
    <source>
        <dbReference type="ARBA" id="ARBA00023015"/>
    </source>
</evidence>
<dbReference type="InterPro" id="IPR018060">
    <property type="entry name" value="HTH_AraC"/>
</dbReference>
<evidence type="ECO:0000313" key="5">
    <source>
        <dbReference type="EMBL" id="CDN57926.1"/>
    </source>
</evidence>